<feature type="compositionally biased region" description="Low complexity" evidence="1">
    <location>
        <begin position="13"/>
        <end position="26"/>
    </location>
</feature>
<accession>U1L7T7</accession>
<dbReference type="OrthoDB" id="4401807at2"/>
<dbReference type="Proteomes" id="UP000016462">
    <property type="component" value="Unassembled WGS sequence"/>
</dbReference>
<sequence>MPEQDHTAPVEPPVVEAGGAAAVPAPLHAEQPAHRQAPPREARAAAKRQAKLEQLERSRLRKAERAARGPGAWRTWVLPVLKLAVGAAIAIALVKLAFFPDVEAVSADDGLVPGAAFEEPLATVERGSVENAVSIEGMIVPVEAVPVRSTHAGTVARVSAADGAQVAEGDVLYTVRVETQGAPAADGTVPPPTARVHSIVAPAAGTLTGFAVLVGQSVDVAGETGAVQPPEHVVRASLGAAEQYRLTTQPESATVTIDGGPAPFECGAVAIAQPVGEQITTGASATLTCAVPGDVRVFVGLAAKVELSAGSASDVLLLPTTAVLGSAETGIAYRPGADGAPEEVPVELGLSDGRMVEVRAGLSEGDAVLQFVPGAADPCADPMTADPMLCGF</sequence>
<keyword evidence="3" id="KW-1185">Reference proteome</keyword>
<evidence type="ECO:0000256" key="1">
    <source>
        <dbReference type="SAM" id="MobiDB-lite"/>
    </source>
</evidence>
<dbReference type="PANTHER" id="PTHR30469:SF33">
    <property type="entry name" value="SLR1207 PROTEIN"/>
    <property type="match status" value="1"/>
</dbReference>
<organism evidence="2 3">
    <name type="scientific">Agrococcus pavilionensis RW1</name>
    <dbReference type="NCBI Taxonomy" id="1330458"/>
    <lineage>
        <taxon>Bacteria</taxon>
        <taxon>Bacillati</taxon>
        <taxon>Actinomycetota</taxon>
        <taxon>Actinomycetes</taxon>
        <taxon>Micrococcales</taxon>
        <taxon>Microbacteriaceae</taxon>
        <taxon>Agrococcus</taxon>
    </lineage>
</organism>
<dbReference type="GO" id="GO:0015562">
    <property type="term" value="F:efflux transmembrane transporter activity"/>
    <property type="evidence" value="ECO:0007669"/>
    <property type="project" value="TreeGrafter"/>
</dbReference>
<reference evidence="2 3" key="1">
    <citation type="journal article" date="2013" name="Genome Announc.">
        <title>First draft genome sequence from a member of the genus agrococcus, isolated from modern microbialites.</title>
        <authorList>
            <person name="White R.A.III."/>
            <person name="Grassa C.J."/>
            <person name="Suttle C.A."/>
        </authorList>
    </citation>
    <scope>NUCLEOTIDE SEQUENCE [LARGE SCALE GENOMIC DNA]</scope>
    <source>
        <strain evidence="2 3">RW1</strain>
    </source>
</reference>
<evidence type="ECO:0000313" key="2">
    <source>
        <dbReference type="EMBL" id="ERG62968.1"/>
    </source>
</evidence>
<dbReference type="PANTHER" id="PTHR30469">
    <property type="entry name" value="MULTIDRUG RESISTANCE PROTEIN MDTA"/>
    <property type="match status" value="1"/>
</dbReference>
<dbReference type="AlphaFoldDB" id="U1L7T7"/>
<proteinExistence type="predicted"/>
<evidence type="ECO:0008006" key="4">
    <source>
        <dbReference type="Google" id="ProtNLM"/>
    </source>
</evidence>
<evidence type="ECO:0000313" key="3">
    <source>
        <dbReference type="Proteomes" id="UP000016462"/>
    </source>
</evidence>
<dbReference type="EMBL" id="ASHR01000044">
    <property type="protein sequence ID" value="ERG62968.1"/>
    <property type="molecule type" value="Genomic_DNA"/>
</dbReference>
<feature type="compositionally biased region" description="Basic and acidic residues" evidence="1">
    <location>
        <begin position="38"/>
        <end position="57"/>
    </location>
</feature>
<protein>
    <recommendedName>
        <fullName evidence="4">Membrane fusion protein biotin-lipoyl like domain-containing protein</fullName>
    </recommendedName>
</protein>
<dbReference type="Gene3D" id="2.40.50.100">
    <property type="match status" value="1"/>
</dbReference>
<dbReference type="Gene3D" id="2.40.420.20">
    <property type="match status" value="1"/>
</dbReference>
<dbReference type="RefSeq" id="WP_021011790.1">
    <property type="nucleotide sequence ID" value="NZ_ASHR01000044.1"/>
</dbReference>
<feature type="region of interest" description="Disordered" evidence="1">
    <location>
        <begin position="1"/>
        <end position="57"/>
    </location>
</feature>
<comment type="caution">
    <text evidence="2">The sequence shown here is derived from an EMBL/GenBank/DDBJ whole genome shotgun (WGS) entry which is preliminary data.</text>
</comment>
<dbReference type="GO" id="GO:1990281">
    <property type="term" value="C:efflux pump complex"/>
    <property type="evidence" value="ECO:0007669"/>
    <property type="project" value="TreeGrafter"/>
</dbReference>
<name>U1L7T7_9MICO</name>
<gene>
    <name evidence="2" type="ORF">L332_00615</name>
</gene>